<gene>
    <name evidence="1" type="ORF">ACFQZM_27115</name>
</gene>
<comment type="caution">
    <text evidence="1">The sequence shown here is derived from an EMBL/GenBank/DDBJ whole genome shotgun (WGS) entry which is preliminary data.</text>
</comment>
<protein>
    <recommendedName>
        <fullName evidence="3">DinB-like domain-containing protein</fullName>
    </recommendedName>
</protein>
<organism evidence="1 2">
    <name type="scientific">Actinomadura fibrosa</name>
    <dbReference type="NCBI Taxonomy" id="111802"/>
    <lineage>
        <taxon>Bacteria</taxon>
        <taxon>Bacillati</taxon>
        <taxon>Actinomycetota</taxon>
        <taxon>Actinomycetes</taxon>
        <taxon>Streptosporangiales</taxon>
        <taxon>Thermomonosporaceae</taxon>
        <taxon>Actinomadura</taxon>
    </lineage>
</organism>
<dbReference type="SUPFAM" id="SSF109854">
    <property type="entry name" value="DinB/YfiT-like putative metalloenzymes"/>
    <property type="match status" value="1"/>
</dbReference>
<sequence>MDDEVPATDERDPAAVVTGMIDHVLTLAETWTAWGGRPLPADDRIYTPHKAVRRVADHLVDHLAEIEARLSGREPLADHWHASMVTTPADLAPFTGEDLDEARSRLGRLGLVWAARLGALTDDQLDRSPGKGWTFRQIAFHMGDSTYYADSVGHLAVAGEGTGPNPAALTQPRTG</sequence>
<dbReference type="Gene3D" id="1.20.120.450">
    <property type="entry name" value="dinb family like domain"/>
    <property type="match status" value="1"/>
</dbReference>
<accession>A0ABW2XTC3</accession>
<evidence type="ECO:0000313" key="1">
    <source>
        <dbReference type="EMBL" id="MFD0688192.1"/>
    </source>
</evidence>
<keyword evidence="2" id="KW-1185">Reference proteome</keyword>
<dbReference type="RefSeq" id="WP_131758857.1">
    <property type="nucleotide sequence ID" value="NZ_CAACUY010000061.1"/>
</dbReference>
<name>A0ABW2XTC3_9ACTN</name>
<proteinExistence type="predicted"/>
<dbReference type="Proteomes" id="UP001597063">
    <property type="component" value="Unassembled WGS sequence"/>
</dbReference>
<dbReference type="EMBL" id="JBHTGP010000013">
    <property type="protein sequence ID" value="MFD0688192.1"/>
    <property type="molecule type" value="Genomic_DNA"/>
</dbReference>
<reference evidence="2" key="1">
    <citation type="journal article" date="2019" name="Int. J. Syst. Evol. Microbiol.">
        <title>The Global Catalogue of Microorganisms (GCM) 10K type strain sequencing project: providing services to taxonomists for standard genome sequencing and annotation.</title>
        <authorList>
            <consortium name="The Broad Institute Genomics Platform"/>
            <consortium name="The Broad Institute Genome Sequencing Center for Infectious Disease"/>
            <person name="Wu L."/>
            <person name="Ma J."/>
        </authorList>
    </citation>
    <scope>NUCLEOTIDE SEQUENCE [LARGE SCALE GENOMIC DNA]</scope>
    <source>
        <strain evidence="2">JCM 9371</strain>
    </source>
</reference>
<evidence type="ECO:0008006" key="3">
    <source>
        <dbReference type="Google" id="ProtNLM"/>
    </source>
</evidence>
<dbReference type="InterPro" id="IPR034660">
    <property type="entry name" value="DinB/YfiT-like"/>
</dbReference>
<evidence type="ECO:0000313" key="2">
    <source>
        <dbReference type="Proteomes" id="UP001597063"/>
    </source>
</evidence>